<dbReference type="OrthoDB" id="116480at2"/>
<feature type="transmembrane region" description="Helical" evidence="2">
    <location>
        <begin position="191"/>
        <end position="213"/>
    </location>
</feature>
<feature type="transmembrane region" description="Helical" evidence="2">
    <location>
        <begin position="131"/>
        <end position="151"/>
    </location>
</feature>
<evidence type="ECO:0000313" key="3">
    <source>
        <dbReference type="EMBL" id="ORC15607.1"/>
    </source>
</evidence>
<feature type="transmembrane region" description="Helical" evidence="2">
    <location>
        <begin position="266"/>
        <end position="288"/>
    </location>
</feature>
<feature type="transmembrane region" description="Helical" evidence="2">
    <location>
        <begin position="100"/>
        <end position="124"/>
    </location>
</feature>
<feature type="region of interest" description="Disordered" evidence="1">
    <location>
        <begin position="1"/>
        <end position="37"/>
    </location>
</feature>
<dbReference type="PANTHER" id="PTHR41282:SF1">
    <property type="entry name" value="CONSERVED TRANSMEMBRANE PROTEIN-RELATED"/>
    <property type="match status" value="1"/>
</dbReference>
<dbReference type="Pfam" id="PF12811">
    <property type="entry name" value="BaxI_1"/>
    <property type="match status" value="1"/>
</dbReference>
<evidence type="ECO:0000256" key="2">
    <source>
        <dbReference type="SAM" id="Phobius"/>
    </source>
</evidence>
<evidence type="ECO:0000313" key="4">
    <source>
        <dbReference type="Proteomes" id="UP000192359"/>
    </source>
</evidence>
<proteinExistence type="predicted"/>
<protein>
    <recommendedName>
        <fullName evidence="5">Bax inhibitor-1/YccA family protein</fullName>
    </recommendedName>
</protein>
<keyword evidence="2" id="KW-1133">Transmembrane helix</keyword>
<dbReference type="EMBL" id="LXWF01000043">
    <property type="protein sequence ID" value="ORC15607.1"/>
    <property type="molecule type" value="Genomic_DNA"/>
</dbReference>
<evidence type="ECO:0008006" key="5">
    <source>
        <dbReference type="Google" id="ProtNLM"/>
    </source>
</evidence>
<accession>A0A1Y1RNK7</accession>
<dbReference type="AlphaFoldDB" id="A0A1Y1RNK7"/>
<comment type="caution">
    <text evidence="3">The sequence shown here is derived from an EMBL/GenBank/DDBJ whole genome shotgun (WGS) entry which is preliminary data.</text>
</comment>
<keyword evidence="4" id="KW-1185">Reference proteome</keyword>
<organism evidence="3 4">
    <name type="scientific">Rothia nasimurium</name>
    <dbReference type="NCBI Taxonomy" id="85336"/>
    <lineage>
        <taxon>Bacteria</taxon>
        <taxon>Bacillati</taxon>
        <taxon>Actinomycetota</taxon>
        <taxon>Actinomycetes</taxon>
        <taxon>Micrococcales</taxon>
        <taxon>Micrococcaceae</taxon>
        <taxon>Rothia</taxon>
    </lineage>
</organism>
<dbReference type="InterPro" id="IPR010539">
    <property type="entry name" value="BaxI_1-like"/>
</dbReference>
<dbReference type="Proteomes" id="UP000192359">
    <property type="component" value="Unassembled WGS sequence"/>
</dbReference>
<feature type="transmembrane region" description="Helical" evidence="2">
    <location>
        <begin position="157"/>
        <end position="179"/>
    </location>
</feature>
<feature type="transmembrane region" description="Helical" evidence="2">
    <location>
        <begin position="225"/>
        <end position="245"/>
    </location>
</feature>
<name>A0A1Y1RNK7_9MICC</name>
<keyword evidence="2" id="KW-0812">Transmembrane</keyword>
<gene>
    <name evidence="3" type="ORF">A7979_06585</name>
</gene>
<evidence type="ECO:0000256" key="1">
    <source>
        <dbReference type="SAM" id="MobiDB-lite"/>
    </source>
</evidence>
<feature type="compositionally biased region" description="Polar residues" evidence="1">
    <location>
        <begin position="22"/>
        <end position="31"/>
    </location>
</feature>
<reference evidence="3 4" key="1">
    <citation type="submission" date="2016-05" db="EMBL/GenBank/DDBJ databases">
        <title>Draft genome sequence of a porcine commensal Rothia nasimurium.</title>
        <authorList>
            <person name="Gaiser R.A."/>
            <person name="Van Baarlen P."/>
            <person name="Wells J.M."/>
        </authorList>
    </citation>
    <scope>NUCLEOTIDE SEQUENCE [LARGE SCALE GENOMIC DNA]</scope>
    <source>
        <strain evidence="3 4">PT-32</strain>
    </source>
</reference>
<sequence length="294" mass="31510">MAKPAGDPRFGQFGAGGTTTANPYGQQNPYAQGQAPYGTYQPGQPGQYAGQYGQQPSADELNQMYNAGTATPADTNRLTINDVIMKTALNLGLVVVGAAVAWYVPALMFVGLLGGLVLGIVNAVKKKVSPALVMAYSIMEGLLVGGISRMFEASYPGIVVQAVLATVIVFATILGLYSSGKLRATAKLTRFFMVATISYAVFCLVNMVTAIFFDFNARSVEVMGIPLGLIIGLFAVLLATYSLLLDFTHASEAIKMGAPERESWRIAFGLVVSLVWLYIEILRILYYVRSMADN</sequence>
<keyword evidence="2" id="KW-0472">Membrane</keyword>
<dbReference type="PANTHER" id="PTHR41282">
    <property type="entry name" value="CONSERVED TRANSMEMBRANE PROTEIN-RELATED"/>
    <property type="match status" value="1"/>
</dbReference>